<keyword evidence="3" id="KW-1185">Reference proteome</keyword>
<keyword evidence="1" id="KW-0812">Transmembrane</keyword>
<keyword evidence="1" id="KW-1133">Transmembrane helix</keyword>
<sequence length="43" mass="4603">MTFSKFSGLRPIMGDMTQIAAVLIVCGAAAFFAMMAWAGQHHS</sequence>
<keyword evidence="1" id="KW-0472">Membrane</keyword>
<dbReference type="RefSeq" id="WP_270006373.1">
    <property type="nucleotide sequence ID" value="NZ_JAPCID010000015.1"/>
</dbReference>
<comment type="caution">
    <text evidence="2">The sequence shown here is derived from an EMBL/GenBank/DDBJ whole genome shotgun (WGS) entry which is preliminary data.</text>
</comment>
<evidence type="ECO:0000313" key="2">
    <source>
        <dbReference type="EMBL" id="MDA0138332.1"/>
    </source>
</evidence>
<proteinExistence type="predicted"/>
<gene>
    <name evidence="2" type="ORF">OJ962_12580</name>
</gene>
<feature type="transmembrane region" description="Helical" evidence="1">
    <location>
        <begin position="20"/>
        <end position="39"/>
    </location>
</feature>
<name>A0ABT4RIJ4_9ACTN</name>
<organism evidence="2 3">
    <name type="scientific">Solirubrobacter deserti</name>
    <dbReference type="NCBI Taxonomy" id="2282478"/>
    <lineage>
        <taxon>Bacteria</taxon>
        <taxon>Bacillati</taxon>
        <taxon>Actinomycetota</taxon>
        <taxon>Thermoleophilia</taxon>
        <taxon>Solirubrobacterales</taxon>
        <taxon>Solirubrobacteraceae</taxon>
        <taxon>Solirubrobacter</taxon>
    </lineage>
</organism>
<evidence type="ECO:0000313" key="3">
    <source>
        <dbReference type="Proteomes" id="UP001147700"/>
    </source>
</evidence>
<accession>A0ABT4RIJ4</accession>
<protein>
    <submittedName>
        <fullName evidence="2">Uncharacterized protein</fullName>
    </submittedName>
</protein>
<dbReference type="EMBL" id="JAPCID010000015">
    <property type="protein sequence ID" value="MDA0138332.1"/>
    <property type="molecule type" value="Genomic_DNA"/>
</dbReference>
<evidence type="ECO:0000256" key="1">
    <source>
        <dbReference type="SAM" id="Phobius"/>
    </source>
</evidence>
<dbReference type="Proteomes" id="UP001147700">
    <property type="component" value="Unassembled WGS sequence"/>
</dbReference>
<reference evidence="2" key="1">
    <citation type="submission" date="2022-10" db="EMBL/GenBank/DDBJ databases">
        <title>The WGS of Solirubrobacter sp. CPCC 204708.</title>
        <authorList>
            <person name="Jiang Z."/>
        </authorList>
    </citation>
    <scope>NUCLEOTIDE SEQUENCE</scope>
    <source>
        <strain evidence="2">CPCC 204708</strain>
    </source>
</reference>